<dbReference type="EMBL" id="MNLB01000004">
    <property type="protein sequence ID" value="PAC73540.1"/>
    <property type="molecule type" value="Genomic_DNA"/>
</dbReference>
<dbReference type="InterPro" id="IPR025101">
    <property type="entry name" value="DUF4012"/>
</dbReference>
<protein>
    <recommendedName>
        <fullName evidence="5">DUF4012 domain-containing protein</fullName>
    </recommendedName>
</protein>
<evidence type="ECO:0000313" key="4">
    <source>
        <dbReference type="Proteomes" id="UP000216789"/>
    </source>
</evidence>
<feature type="compositionally biased region" description="Low complexity" evidence="1">
    <location>
        <begin position="27"/>
        <end position="50"/>
    </location>
</feature>
<evidence type="ECO:0000256" key="2">
    <source>
        <dbReference type="SAM" id="Phobius"/>
    </source>
</evidence>
<keyword evidence="2" id="KW-1133">Transmembrane helix</keyword>
<evidence type="ECO:0008006" key="5">
    <source>
        <dbReference type="Google" id="ProtNLM"/>
    </source>
</evidence>
<dbReference type="Proteomes" id="UP000216789">
    <property type="component" value="Unassembled WGS sequence"/>
</dbReference>
<evidence type="ECO:0000256" key="1">
    <source>
        <dbReference type="SAM" id="MobiDB-lite"/>
    </source>
</evidence>
<proteinExistence type="predicted"/>
<keyword evidence="2" id="KW-0472">Membrane</keyword>
<accession>A0A267WLP7</accession>
<sequence length="649" mass="70300">MNGASDQPEEFGVQPEQGRQEEPQSNADSAADATATSDATASPEDSTSSAPHSRRVRRRMSAEHIRQIKRKRRRRKILIGVLVIVAALAVFAGAFVWSALHVKNELQQAVSSAQGLQQTISEADTSKLEKQTTAFSDHVSKAYKQTSSPLWQVASVVPYVGNDISAVRTTVAAMENISSQALPQLVKVAENVDLNSIHVENGTIEISGLEASQQPLQIADDTIDKATREVKTVKAMKTPHIAQVADALKTAETYCEKLDSMVHSLNSIVQVLPSMLGTESHANDAPRNYLILAQTNAEARPSGGLTGSLGLVTVQGGHVSLQPFVSDSEIQNADEPVVDLTAEERLLFTDKLGKDIRDVNFTPDFPRTGEIVSAMWNRQYGVAVDGVIAIDPLFLQNMLAVTGGVVMPDGSTLDGTNTAQTLLHDVYARMAPQETDEYFAVAAQAAFDHIMQNAGDFKSYVKALATSVEQGHVMVWSAHEDEQNLIADSAISGKLITEGAKPQVGVYISDETESKMDWYLHREVTTEFQKVARNGANQYTVHIKLQNTITAEEAASEADYVTGAGNIVPKGQIKTALFIYAPANGRLVDWEFQNADDYKGVTLHDGLTVGVGDVTLQPGESYEITVHVQSAPDTDEPLTLRQTPLIEGR</sequence>
<evidence type="ECO:0000313" key="3">
    <source>
        <dbReference type="EMBL" id="PAC73540.1"/>
    </source>
</evidence>
<organism evidence="3 4">
    <name type="scientific">Bifidobacterium pseudocatenulatum</name>
    <dbReference type="NCBI Taxonomy" id="28026"/>
    <lineage>
        <taxon>Bacteria</taxon>
        <taxon>Bacillati</taxon>
        <taxon>Actinomycetota</taxon>
        <taxon>Actinomycetes</taxon>
        <taxon>Bifidobacteriales</taxon>
        <taxon>Bifidobacteriaceae</taxon>
        <taxon>Bifidobacterium</taxon>
    </lineage>
</organism>
<name>A0A267WLP7_BIFPS</name>
<gene>
    <name evidence="3" type="ORF">BPS1E_0932</name>
</gene>
<dbReference type="Pfam" id="PF13196">
    <property type="entry name" value="DUF4012"/>
    <property type="match status" value="1"/>
</dbReference>
<reference evidence="3 4" key="1">
    <citation type="journal article" date="2017" name="ISME J.">
        <title>Unveiling bifidobacterial biogeography across the mammalian branch of the tree of life.</title>
        <authorList>
            <person name="Milani C."/>
            <person name="Mangifesta M."/>
            <person name="Mancabelli L."/>
            <person name="Lugli G.A."/>
            <person name="James K."/>
            <person name="Duranti S."/>
            <person name="Turroni F."/>
            <person name="Ferrario C."/>
            <person name="Ossiprandi M.C."/>
            <person name="van Sinderen D."/>
            <person name="Ventura M."/>
        </authorList>
    </citation>
    <scope>NUCLEOTIDE SEQUENCE [LARGE SCALE GENOMIC DNA]</scope>
    <source>
        <strain evidence="3 4">1E</strain>
    </source>
</reference>
<dbReference type="RefSeq" id="WP_095279534.1">
    <property type="nucleotide sequence ID" value="NZ_DAWCQH010000003.1"/>
</dbReference>
<comment type="caution">
    <text evidence="3">The sequence shown here is derived from an EMBL/GenBank/DDBJ whole genome shotgun (WGS) entry which is preliminary data.</text>
</comment>
<feature type="transmembrane region" description="Helical" evidence="2">
    <location>
        <begin position="77"/>
        <end position="100"/>
    </location>
</feature>
<feature type="region of interest" description="Disordered" evidence="1">
    <location>
        <begin position="1"/>
        <end position="68"/>
    </location>
</feature>
<keyword evidence="2" id="KW-0812">Transmembrane</keyword>
<dbReference type="AlphaFoldDB" id="A0A267WLP7"/>